<name>A0ABS1JUV5_9BURK</name>
<keyword evidence="4" id="KW-1185">Reference proteome</keyword>
<feature type="signal peptide" evidence="2">
    <location>
        <begin position="1"/>
        <end position="21"/>
    </location>
</feature>
<dbReference type="EMBL" id="JAEQND010000015">
    <property type="protein sequence ID" value="MBL0428090.1"/>
    <property type="molecule type" value="Genomic_DNA"/>
</dbReference>
<reference evidence="3 4" key="1">
    <citation type="journal article" date="2017" name="Int. J. Syst. Evol. Microbiol.">
        <title>Ramlibacter alkalitolerans sp. nov., alkali-tolerant bacterium isolated from soil of ginseng.</title>
        <authorList>
            <person name="Lee D.H."/>
            <person name="Cha C.J."/>
        </authorList>
    </citation>
    <scope>NUCLEOTIDE SEQUENCE [LARGE SCALE GENOMIC DNA]</scope>
    <source>
        <strain evidence="3 4">KACC 19305</strain>
    </source>
</reference>
<comment type="caution">
    <text evidence="3">The sequence shown here is derived from an EMBL/GenBank/DDBJ whole genome shotgun (WGS) entry which is preliminary data.</text>
</comment>
<dbReference type="Proteomes" id="UP000622707">
    <property type="component" value="Unassembled WGS sequence"/>
</dbReference>
<gene>
    <name evidence="3" type="ORF">JI746_23495</name>
</gene>
<keyword evidence="1" id="KW-0175">Coiled coil</keyword>
<evidence type="ECO:0000313" key="4">
    <source>
        <dbReference type="Proteomes" id="UP000622707"/>
    </source>
</evidence>
<protein>
    <submittedName>
        <fullName evidence="3">Uncharacterized protein</fullName>
    </submittedName>
</protein>
<feature type="chain" id="PRO_5046620459" evidence="2">
    <location>
        <begin position="22"/>
        <end position="196"/>
    </location>
</feature>
<dbReference type="RefSeq" id="WP_201692715.1">
    <property type="nucleotide sequence ID" value="NZ_JAEQND010000015.1"/>
</dbReference>
<accession>A0ABS1JUV5</accession>
<organism evidence="3 4">
    <name type="scientific">Ramlibacter alkalitolerans</name>
    <dbReference type="NCBI Taxonomy" id="2039631"/>
    <lineage>
        <taxon>Bacteria</taxon>
        <taxon>Pseudomonadati</taxon>
        <taxon>Pseudomonadota</taxon>
        <taxon>Betaproteobacteria</taxon>
        <taxon>Burkholderiales</taxon>
        <taxon>Comamonadaceae</taxon>
        <taxon>Ramlibacter</taxon>
    </lineage>
</organism>
<feature type="coiled-coil region" evidence="1">
    <location>
        <begin position="32"/>
        <end position="59"/>
    </location>
</feature>
<keyword evidence="2" id="KW-0732">Signal</keyword>
<sequence length="196" mass="21671">MPFRIPCLAAAALTCAAAVHAAPPLADPAISQEDVKAQKVRIEEQYDQSQARCKRLQGSGRDLCNEQARGERDIAVAELQLRVAPTADNDEKLRLARANASYSQALVKCRDFDSQAKRVCREDAKTSFEEAKAEARLQKEVVAQTLRSENTVRERTAAADRAAQAQFTQARQRCEALPAEGRQNCVEDAKRRFGTL</sequence>
<evidence type="ECO:0000256" key="2">
    <source>
        <dbReference type="SAM" id="SignalP"/>
    </source>
</evidence>
<evidence type="ECO:0000313" key="3">
    <source>
        <dbReference type="EMBL" id="MBL0428090.1"/>
    </source>
</evidence>
<proteinExistence type="predicted"/>
<evidence type="ECO:0000256" key="1">
    <source>
        <dbReference type="SAM" id="Coils"/>
    </source>
</evidence>